<evidence type="ECO:0000256" key="7">
    <source>
        <dbReference type="ARBA" id="ARBA00023125"/>
    </source>
</evidence>
<dbReference type="InterPro" id="IPR035500">
    <property type="entry name" value="NHR-like_dom_sf"/>
</dbReference>
<evidence type="ECO:0000256" key="2">
    <source>
        <dbReference type="ARBA" id="ARBA00005993"/>
    </source>
</evidence>
<comment type="subcellular location">
    <subcellularLocation>
        <location evidence="1">Nucleus</location>
    </subcellularLocation>
</comment>
<dbReference type="InterPro" id="IPR001628">
    <property type="entry name" value="Znf_hrmn_rcpt"/>
</dbReference>
<dbReference type="GO" id="GO:0005634">
    <property type="term" value="C:nucleus"/>
    <property type="evidence" value="ECO:0007669"/>
    <property type="project" value="UniProtKB-SubCell"/>
</dbReference>
<keyword evidence="3" id="KW-0479">Metal-binding</keyword>
<evidence type="ECO:0000313" key="14">
    <source>
        <dbReference type="Proteomes" id="UP001201812"/>
    </source>
</evidence>
<reference evidence="13" key="1">
    <citation type="submission" date="2022-01" db="EMBL/GenBank/DDBJ databases">
        <title>Genome Sequence Resource for Two Populations of Ditylenchus destructor, the Migratory Endoparasitic Phytonematode.</title>
        <authorList>
            <person name="Zhang H."/>
            <person name="Lin R."/>
            <person name="Xie B."/>
        </authorList>
    </citation>
    <scope>NUCLEOTIDE SEQUENCE</scope>
    <source>
        <strain evidence="13">BazhouSP</strain>
    </source>
</reference>
<dbReference type="CDD" id="cd07164">
    <property type="entry name" value="NR_DBD_PNR_like_1"/>
    <property type="match status" value="1"/>
</dbReference>
<evidence type="ECO:0000259" key="12">
    <source>
        <dbReference type="PROSITE" id="PS51843"/>
    </source>
</evidence>
<keyword evidence="10" id="KW-0539">Nucleus</keyword>
<dbReference type="SMART" id="SM00399">
    <property type="entry name" value="ZnF_C4"/>
    <property type="match status" value="1"/>
</dbReference>
<evidence type="ECO:0000259" key="11">
    <source>
        <dbReference type="PROSITE" id="PS51030"/>
    </source>
</evidence>
<evidence type="ECO:0000256" key="10">
    <source>
        <dbReference type="ARBA" id="ARBA00023242"/>
    </source>
</evidence>
<dbReference type="PROSITE" id="PS51843">
    <property type="entry name" value="NR_LBD"/>
    <property type="match status" value="1"/>
</dbReference>
<organism evidence="13 14">
    <name type="scientific">Ditylenchus destructor</name>
    <dbReference type="NCBI Taxonomy" id="166010"/>
    <lineage>
        <taxon>Eukaryota</taxon>
        <taxon>Metazoa</taxon>
        <taxon>Ecdysozoa</taxon>
        <taxon>Nematoda</taxon>
        <taxon>Chromadorea</taxon>
        <taxon>Rhabditida</taxon>
        <taxon>Tylenchina</taxon>
        <taxon>Tylenchomorpha</taxon>
        <taxon>Sphaerularioidea</taxon>
        <taxon>Anguinidae</taxon>
        <taxon>Anguininae</taxon>
        <taxon>Ditylenchus</taxon>
    </lineage>
</organism>
<dbReference type="Gene3D" id="1.10.565.10">
    <property type="entry name" value="Retinoid X Receptor"/>
    <property type="match status" value="1"/>
</dbReference>
<dbReference type="InterPro" id="IPR000536">
    <property type="entry name" value="Nucl_hrmn_rcpt_lig-bd"/>
</dbReference>
<keyword evidence="9" id="KW-0675">Receptor</keyword>
<dbReference type="FunFam" id="3.30.50.10:FF:000006">
    <property type="entry name" value="Nuclear receptor subfamily 5 group A member"/>
    <property type="match status" value="1"/>
</dbReference>
<dbReference type="Proteomes" id="UP001201812">
    <property type="component" value="Unassembled WGS sequence"/>
</dbReference>
<dbReference type="GO" id="GO:0043565">
    <property type="term" value="F:sequence-specific DNA binding"/>
    <property type="evidence" value="ECO:0007669"/>
    <property type="project" value="InterPro"/>
</dbReference>
<proteinExistence type="inferred from homology"/>
<dbReference type="SUPFAM" id="SSF57716">
    <property type="entry name" value="Glucocorticoid receptor-like (DNA-binding domain)"/>
    <property type="match status" value="1"/>
</dbReference>
<dbReference type="GO" id="GO:0006357">
    <property type="term" value="P:regulation of transcription by RNA polymerase II"/>
    <property type="evidence" value="ECO:0007669"/>
    <property type="project" value="UniProtKB-ARBA"/>
</dbReference>
<evidence type="ECO:0000256" key="8">
    <source>
        <dbReference type="ARBA" id="ARBA00023163"/>
    </source>
</evidence>
<dbReference type="EMBL" id="JAKKPZ010000062">
    <property type="protein sequence ID" value="KAI1704874.1"/>
    <property type="molecule type" value="Genomic_DNA"/>
</dbReference>
<evidence type="ECO:0000256" key="9">
    <source>
        <dbReference type="ARBA" id="ARBA00023170"/>
    </source>
</evidence>
<dbReference type="InterPro" id="IPR050274">
    <property type="entry name" value="Nuclear_hormone_rcpt_NR2"/>
</dbReference>
<keyword evidence="5" id="KW-0862">Zinc</keyword>
<evidence type="ECO:0000256" key="5">
    <source>
        <dbReference type="ARBA" id="ARBA00022833"/>
    </source>
</evidence>
<keyword evidence="6" id="KW-0805">Transcription regulation</keyword>
<dbReference type="PROSITE" id="PS00031">
    <property type="entry name" value="NUCLEAR_REC_DBD_1"/>
    <property type="match status" value="1"/>
</dbReference>
<keyword evidence="14" id="KW-1185">Reference proteome</keyword>
<protein>
    <submittedName>
        <fullName evidence="13">Zinc finger, c4 type (Two domains) domain-containing protein</fullName>
    </submittedName>
</protein>
<feature type="domain" description="Nuclear receptor" evidence="11">
    <location>
        <begin position="60"/>
        <end position="135"/>
    </location>
</feature>
<dbReference type="PROSITE" id="PS51030">
    <property type="entry name" value="NUCLEAR_REC_DBD_2"/>
    <property type="match status" value="1"/>
</dbReference>
<dbReference type="PRINTS" id="PR00047">
    <property type="entry name" value="STROIDFINGER"/>
</dbReference>
<name>A0AAD4QW16_9BILA</name>
<accession>A0AAD4QW16</accession>
<dbReference type="Pfam" id="PF00105">
    <property type="entry name" value="zf-C4"/>
    <property type="match status" value="1"/>
</dbReference>
<dbReference type="InterPro" id="IPR013088">
    <property type="entry name" value="Znf_NHR/GATA"/>
</dbReference>
<dbReference type="Gene3D" id="3.30.50.10">
    <property type="entry name" value="Erythroid Transcription Factor GATA-1, subunit A"/>
    <property type="match status" value="1"/>
</dbReference>
<dbReference type="AlphaFoldDB" id="A0AAD4QW16"/>
<comment type="caution">
    <text evidence="13">The sequence shown here is derived from an EMBL/GenBank/DDBJ whole genome shotgun (WGS) entry which is preliminary data.</text>
</comment>
<feature type="domain" description="NR LBD" evidence="12">
    <location>
        <begin position="180"/>
        <end position="391"/>
    </location>
</feature>
<evidence type="ECO:0000256" key="1">
    <source>
        <dbReference type="ARBA" id="ARBA00004123"/>
    </source>
</evidence>
<evidence type="ECO:0000256" key="3">
    <source>
        <dbReference type="ARBA" id="ARBA00022723"/>
    </source>
</evidence>
<keyword evidence="4" id="KW-0863">Zinc-finger</keyword>
<sequence length="391" mass="44468">METNASQDSQYSTHLKTYRVSRLICGQRFGEKIIHHFPTLTKIHKIVGMDGFKRTFEQGIMLCRVCGDRASGRHYGVQSCDGCRGFFKRSIRRNLQYECKDGGKCVVDVARRNQCQACRFRKCLAVAMNRNAVQNERSVFTRLYSPSVANTSHQDVLSQPPVTCPYTMVIAPSVMLQFDQSTNLVKGLHNNPTISRQKSDFSIKALTSPEVTKQESCLNASPNIQNTVPFLAALILCVKRLPFMCQLVEEDRRPLLNTSWHSLFFFHYACQFGEILRKSIGIPSSLQSLAAEIHDLGLDISEQWTVTCIIVFQPNCSELSHPELVRNIQEHSLISLSENAFCPNGSATLLKKSRFSKIVLLIPRLLTLEECGIREIFYSQYNKQQIFSLWQ</sequence>
<evidence type="ECO:0000256" key="4">
    <source>
        <dbReference type="ARBA" id="ARBA00022771"/>
    </source>
</evidence>
<dbReference type="SUPFAM" id="SSF48508">
    <property type="entry name" value="Nuclear receptor ligand-binding domain"/>
    <property type="match status" value="1"/>
</dbReference>
<keyword evidence="7" id="KW-0238">DNA-binding</keyword>
<gene>
    <name evidence="13" type="ORF">DdX_13956</name>
</gene>
<comment type="similarity">
    <text evidence="2">Belongs to the nuclear hormone receptor family.</text>
</comment>
<dbReference type="PANTHER" id="PTHR24083">
    <property type="entry name" value="NUCLEAR HORMONE RECEPTOR"/>
    <property type="match status" value="1"/>
</dbReference>
<dbReference type="GO" id="GO:0008270">
    <property type="term" value="F:zinc ion binding"/>
    <property type="evidence" value="ECO:0007669"/>
    <property type="project" value="UniProtKB-KW"/>
</dbReference>
<dbReference type="GO" id="GO:0003700">
    <property type="term" value="F:DNA-binding transcription factor activity"/>
    <property type="evidence" value="ECO:0007669"/>
    <property type="project" value="InterPro"/>
</dbReference>
<evidence type="ECO:0000313" key="13">
    <source>
        <dbReference type="EMBL" id="KAI1704874.1"/>
    </source>
</evidence>
<evidence type="ECO:0000256" key="6">
    <source>
        <dbReference type="ARBA" id="ARBA00023015"/>
    </source>
</evidence>
<keyword evidence="8" id="KW-0804">Transcription</keyword>